<dbReference type="InterPro" id="IPR036005">
    <property type="entry name" value="Creatinase/aminopeptidase-like"/>
</dbReference>
<feature type="domain" description="Peptidase M24" evidence="6">
    <location>
        <begin position="147"/>
        <end position="349"/>
    </location>
</feature>
<reference evidence="8 9" key="1">
    <citation type="submission" date="2018-02" db="EMBL/GenBank/DDBJ databases">
        <title>Comparative genomes isolates from brazilian mangrove.</title>
        <authorList>
            <person name="Araujo J.E."/>
            <person name="Taketani R.G."/>
            <person name="Silva M.C.P."/>
            <person name="Loureco M.V."/>
            <person name="Andreote F.D."/>
        </authorList>
    </citation>
    <scope>NUCLEOTIDE SEQUENCE [LARGE SCALE GENOMIC DNA]</scope>
    <source>
        <strain evidence="8 9">NAP PRIS-MGV</strain>
    </source>
</reference>
<organism evidence="8 9">
    <name type="scientific">Blastopirellula marina</name>
    <dbReference type="NCBI Taxonomy" id="124"/>
    <lineage>
        <taxon>Bacteria</taxon>
        <taxon>Pseudomonadati</taxon>
        <taxon>Planctomycetota</taxon>
        <taxon>Planctomycetia</taxon>
        <taxon>Pirellulales</taxon>
        <taxon>Pirellulaceae</taxon>
        <taxon>Blastopirellula</taxon>
    </lineage>
</organism>
<dbReference type="InterPro" id="IPR001131">
    <property type="entry name" value="Peptidase_M24B_aminopep-P_CS"/>
</dbReference>
<dbReference type="Pfam" id="PF00557">
    <property type="entry name" value="Peptidase_M24"/>
    <property type="match status" value="1"/>
</dbReference>
<comment type="similarity">
    <text evidence="5">Belongs to the peptidase M24B family.</text>
</comment>
<dbReference type="SUPFAM" id="SSF53092">
    <property type="entry name" value="Creatinase/prolidase N-terminal domain"/>
    <property type="match status" value="1"/>
</dbReference>
<evidence type="ECO:0000313" key="9">
    <source>
        <dbReference type="Proteomes" id="UP000239388"/>
    </source>
</evidence>
<dbReference type="PANTHER" id="PTHR46112">
    <property type="entry name" value="AMINOPEPTIDASE"/>
    <property type="match status" value="1"/>
</dbReference>
<dbReference type="GO" id="GO:0006508">
    <property type="term" value="P:proteolysis"/>
    <property type="evidence" value="ECO:0007669"/>
    <property type="project" value="UniProtKB-KW"/>
</dbReference>
<dbReference type="EMBL" id="PUIB01000001">
    <property type="protein sequence ID" value="PQO43440.1"/>
    <property type="molecule type" value="Genomic_DNA"/>
</dbReference>
<keyword evidence="1" id="KW-0645">Protease</keyword>
<sequence>MPPADHDRFAARRNKLRKLVKKTGAEALLVTDVKNVTYLTGFSGQDSYLLVAKEAEVLLTDPRYTQQVEEECPGLELASRAPGKSILSTVQKLVKSAGVSQLGIEAISVTIDQFHTLADKLAPATLIPTSGLVEQLREIKDAEELVAIRKAIHIAEKAFAAIRATMHRDQAERQVAADLEYQVRRFGGSGLSFPPIVGVGERAALPHGVPSHKKIGEDSFVLIDWGAVADGYVSDLTRVLATGKISPKIKRIYDIVLKAQLRAIDAIKPGAMLCDVDKAARDVIAEAGFGKRFGHGLGHGIGLNVHEAPRFNSSQTRPLQVGMVVTVEPGIYIPGFGGVRIEDDVLVTKTGYEVLTHVPKDFDESVID</sequence>
<evidence type="ECO:0000256" key="1">
    <source>
        <dbReference type="ARBA" id="ARBA00022670"/>
    </source>
</evidence>
<keyword evidence="2 5" id="KW-0479">Metal-binding</keyword>
<keyword evidence="3" id="KW-0378">Hydrolase</keyword>
<dbReference type="GO" id="GO:0004177">
    <property type="term" value="F:aminopeptidase activity"/>
    <property type="evidence" value="ECO:0007669"/>
    <property type="project" value="UniProtKB-KW"/>
</dbReference>
<dbReference type="Proteomes" id="UP000239388">
    <property type="component" value="Unassembled WGS sequence"/>
</dbReference>
<evidence type="ECO:0000256" key="3">
    <source>
        <dbReference type="ARBA" id="ARBA00022801"/>
    </source>
</evidence>
<dbReference type="GO" id="GO:0008237">
    <property type="term" value="F:metallopeptidase activity"/>
    <property type="evidence" value="ECO:0007669"/>
    <property type="project" value="UniProtKB-KW"/>
</dbReference>
<protein>
    <submittedName>
        <fullName evidence="8">Aminopeptidase P family protein</fullName>
    </submittedName>
</protein>
<proteinExistence type="inferred from homology"/>
<dbReference type="InterPro" id="IPR000994">
    <property type="entry name" value="Pept_M24"/>
</dbReference>
<evidence type="ECO:0000313" key="8">
    <source>
        <dbReference type="EMBL" id="PQO43440.1"/>
    </source>
</evidence>
<dbReference type="Gene3D" id="3.90.230.10">
    <property type="entry name" value="Creatinase/methionine aminopeptidase superfamily"/>
    <property type="match status" value="1"/>
</dbReference>
<dbReference type="InterPro" id="IPR029149">
    <property type="entry name" value="Creatin/AminoP/Spt16_N"/>
</dbReference>
<dbReference type="GO" id="GO:0046872">
    <property type="term" value="F:metal ion binding"/>
    <property type="evidence" value="ECO:0007669"/>
    <property type="project" value="UniProtKB-KW"/>
</dbReference>
<dbReference type="InterPro" id="IPR000587">
    <property type="entry name" value="Creatinase_N"/>
</dbReference>
<dbReference type="InterPro" id="IPR050659">
    <property type="entry name" value="Peptidase_M24B"/>
</dbReference>
<gene>
    <name evidence="8" type="ORF">C5Y98_00345</name>
</gene>
<dbReference type="Pfam" id="PF01321">
    <property type="entry name" value="Creatinase_N"/>
    <property type="match status" value="1"/>
</dbReference>
<dbReference type="SUPFAM" id="SSF55920">
    <property type="entry name" value="Creatinase/aminopeptidase"/>
    <property type="match status" value="1"/>
</dbReference>
<evidence type="ECO:0000259" key="6">
    <source>
        <dbReference type="Pfam" id="PF00557"/>
    </source>
</evidence>
<keyword evidence="4" id="KW-0482">Metalloprotease</keyword>
<evidence type="ECO:0000256" key="4">
    <source>
        <dbReference type="ARBA" id="ARBA00023049"/>
    </source>
</evidence>
<dbReference type="AlphaFoldDB" id="A0A2S8GGK8"/>
<name>A0A2S8GGK8_9BACT</name>
<dbReference type="OrthoDB" id="9806388at2"/>
<evidence type="ECO:0000256" key="2">
    <source>
        <dbReference type="ARBA" id="ARBA00022723"/>
    </source>
</evidence>
<keyword evidence="8" id="KW-0031">Aminopeptidase</keyword>
<accession>A0A2S8GGK8</accession>
<comment type="caution">
    <text evidence="8">The sequence shown here is derived from an EMBL/GenBank/DDBJ whole genome shotgun (WGS) entry which is preliminary data.</text>
</comment>
<feature type="domain" description="Creatinase N-terminal" evidence="7">
    <location>
        <begin position="12"/>
        <end position="139"/>
    </location>
</feature>
<dbReference type="Gene3D" id="3.40.350.10">
    <property type="entry name" value="Creatinase/prolidase N-terminal domain"/>
    <property type="match status" value="1"/>
</dbReference>
<evidence type="ECO:0000256" key="5">
    <source>
        <dbReference type="RuleBase" id="RU000590"/>
    </source>
</evidence>
<evidence type="ECO:0000259" key="7">
    <source>
        <dbReference type="Pfam" id="PF01321"/>
    </source>
</evidence>
<dbReference type="PROSITE" id="PS00491">
    <property type="entry name" value="PROLINE_PEPTIDASE"/>
    <property type="match status" value="1"/>
</dbReference>
<dbReference type="PANTHER" id="PTHR46112:SF3">
    <property type="entry name" value="AMINOPEPTIDASE YPDF"/>
    <property type="match status" value="1"/>
</dbReference>
<dbReference type="CDD" id="cd01092">
    <property type="entry name" value="APP-like"/>
    <property type="match status" value="1"/>
</dbReference>